<dbReference type="EMBL" id="OZ035841">
    <property type="protein sequence ID" value="CAL1591367.1"/>
    <property type="molecule type" value="Genomic_DNA"/>
</dbReference>
<name>A0AAV2KTC3_KNICA</name>
<organism evidence="3 4">
    <name type="scientific">Knipowitschia caucasica</name>
    <name type="common">Caucasian dwarf goby</name>
    <name type="synonym">Pomatoschistus caucasicus</name>
    <dbReference type="NCBI Taxonomy" id="637954"/>
    <lineage>
        <taxon>Eukaryota</taxon>
        <taxon>Metazoa</taxon>
        <taxon>Chordata</taxon>
        <taxon>Craniata</taxon>
        <taxon>Vertebrata</taxon>
        <taxon>Euteleostomi</taxon>
        <taxon>Actinopterygii</taxon>
        <taxon>Neopterygii</taxon>
        <taxon>Teleostei</taxon>
        <taxon>Neoteleostei</taxon>
        <taxon>Acanthomorphata</taxon>
        <taxon>Gobiaria</taxon>
        <taxon>Gobiiformes</taxon>
        <taxon>Gobioidei</taxon>
        <taxon>Gobiidae</taxon>
        <taxon>Gobiinae</taxon>
        <taxon>Knipowitschia</taxon>
    </lineage>
</organism>
<reference evidence="3 4" key="1">
    <citation type="submission" date="2024-04" db="EMBL/GenBank/DDBJ databases">
        <authorList>
            <person name="Waldvogel A.-M."/>
            <person name="Schoenle A."/>
        </authorList>
    </citation>
    <scope>NUCLEOTIDE SEQUENCE [LARGE SCALE GENOMIC DNA]</scope>
</reference>
<feature type="compositionally biased region" description="Basic and acidic residues" evidence="2">
    <location>
        <begin position="436"/>
        <end position="453"/>
    </location>
</feature>
<protein>
    <recommendedName>
        <fullName evidence="5">LINE-1 type transposase domain-containing 1</fullName>
    </recommendedName>
</protein>
<dbReference type="Gene3D" id="3.30.70.1820">
    <property type="entry name" value="L1 transposable element, RRM domain"/>
    <property type="match status" value="1"/>
</dbReference>
<feature type="coiled-coil region" evidence="1">
    <location>
        <begin position="137"/>
        <end position="171"/>
    </location>
</feature>
<dbReference type="FunFam" id="3.30.70.1820:FF:000004">
    <property type="entry name" value="Uncharacterized protein"/>
    <property type="match status" value="1"/>
</dbReference>
<sequence>MSIDDYFKKTAVNMPKPQRGRKTEGGDEILHAIQEASRGDANTSSGPTAVTSDANAIIHALTAVIDSKLSGVTEQIEKMETSVTHTVDKKIADVTQMIETKLASVLEAIAARGSEIQALAARMDIADKQMEAIDQTAAASETKIVTLEKQIKQLKERTDQLENHSRRSNLRILGIEERVEGTNAVKYLERWIPEYLHLGTADDRIVLDRAHRTLGPMPSSGQRPRPFIVKFHYYSDKARVMEAARKLHQNGTPRQQRILFFNDYSAEVVRKRKAYDVVKARLRELEVEYALLYPDILRVNTDDGKYRRFSTPGEANVYVRTLELARAPPSLSAEVVFCGSEFCLWIGSFQAEPSLGVALGRQFDLRCTEFLALCVNGPCLGARPTPLRDPVAHNFNPGTGWSSLPGQLPDPFPIELNSTCLSRSGETAFQLPPKRSTVDHRASSHLWASRDRSPLPAPVCGKD</sequence>
<dbReference type="AlphaFoldDB" id="A0AAV2KTC3"/>
<dbReference type="InterPro" id="IPR004244">
    <property type="entry name" value="Transposase_22"/>
</dbReference>
<keyword evidence="4" id="KW-1185">Reference proteome</keyword>
<keyword evidence="1" id="KW-0175">Coiled coil</keyword>
<feature type="region of interest" description="Disordered" evidence="2">
    <location>
        <begin position="431"/>
        <end position="463"/>
    </location>
</feature>
<evidence type="ECO:0000313" key="3">
    <source>
        <dbReference type="EMBL" id="CAL1591367.1"/>
    </source>
</evidence>
<accession>A0AAV2KTC3</accession>
<evidence type="ECO:0008006" key="5">
    <source>
        <dbReference type="Google" id="ProtNLM"/>
    </source>
</evidence>
<proteinExistence type="predicted"/>
<evidence type="ECO:0000313" key="4">
    <source>
        <dbReference type="Proteomes" id="UP001497482"/>
    </source>
</evidence>
<dbReference type="Proteomes" id="UP001497482">
    <property type="component" value="Chromosome 19"/>
</dbReference>
<evidence type="ECO:0000256" key="1">
    <source>
        <dbReference type="SAM" id="Coils"/>
    </source>
</evidence>
<dbReference type="PANTHER" id="PTHR11505">
    <property type="entry name" value="L1 TRANSPOSABLE ELEMENT-RELATED"/>
    <property type="match status" value="1"/>
</dbReference>
<gene>
    <name evidence="3" type="ORF">KC01_LOCUS20739</name>
</gene>
<evidence type="ECO:0000256" key="2">
    <source>
        <dbReference type="SAM" id="MobiDB-lite"/>
    </source>
</evidence>